<dbReference type="EMBL" id="JAWDGP010003608">
    <property type="protein sequence ID" value="KAK3772648.1"/>
    <property type="molecule type" value="Genomic_DNA"/>
</dbReference>
<evidence type="ECO:0000256" key="1">
    <source>
        <dbReference type="SAM" id="MobiDB-lite"/>
    </source>
</evidence>
<dbReference type="Proteomes" id="UP001283361">
    <property type="component" value="Unassembled WGS sequence"/>
</dbReference>
<feature type="region of interest" description="Disordered" evidence="1">
    <location>
        <begin position="43"/>
        <end position="72"/>
    </location>
</feature>
<comment type="caution">
    <text evidence="2">The sequence shown here is derived from an EMBL/GenBank/DDBJ whole genome shotgun (WGS) entry which is preliminary data.</text>
</comment>
<proteinExistence type="predicted"/>
<feature type="compositionally biased region" description="Basic and acidic residues" evidence="1">
    <location>
        <begin position="49"/>
        <end position="71"/>
    </location>
</feature>
<name>A0AAE1DKE1_9GAST</name>
<evidence type="ECO:0000313" key="2">
    <source>
        <dbReference type="EMBL" id="KAK3772648.1"/>
    </source>
</evidence>
<reference evidence="2" key="1">
    <citation type="journal article" date="2023" name="G3 (Bethesda)">
        <title>A reference genome for the long-term kleptoplast-retaining sea slug Elysia crispata morphotype clarki.</title>
        <authorList>
            <person name="Eastman K.E."/>
            <person name="Pendleton A.L."/>
            <person name="Shaikh M.A."/>
            <person name="Suttiyut T."/>
            <person name="Ogas R."/>
            <person name="Tomko P."/>
            <person name="Gavelis G."/>
            <person name="Widhalm J.R."/>
            <person name="Wisecaver J.H."/>
        </authorList>
    </citation>
    <scope>NUCLEOTIDE SEQUENCE</scope>
    <source>
        <strain evidence="2">ECLA1</strain>
    </source>
</reference>
<accession>A0AAE1DKE1</accession>
<protein>
    <submittedName>
        <fullName evidence="2">Uncharacterized protein</fullName>
    </submittedName>
</protein>
<organism evidence="2 3">
    <name type="scientific">Elysia crispata</name>
    <name type="common">lettuce slug</name>
    <dbReference type="NCBI Taxonomy" id="231223"/>
    <lineage>
        <taxon>Eukaryota</taxon>
        <taxon>Metazoa</taxon>
        <taxon>Spiralia</taxon>
        <taxon>Lophotrochozoa</taxon>
        <taxon>Mollusca</taxon>
        <taxon>Gastropoda</taxon>
        <taxon>Heterobranchia</taxon>
        <taxon>Euthyneura</taxon>
        <taxon>Panpulmonata</taxon>
        <taxon>Sacoglossa</taxon>
        <taxon>Placobranchoidea</taxon>
        <taxon>Plakobranchidae</taxon>
        <taxon>Elysia</taxon>
    </lineage>
</organism>
<dbReference type="PROSITE" id="PS51257">
    <property type="entry name" value="PROKAR_LIPOPROTEIN"/>
    <property type="match status" value="1"/>
</dbReference>
<keyword evidence="3" id="KW-1185">Reference proteome</keyword>
<sequence length="123" mass="13956">MFSRSVSLAGPADASRVGPNRLLLPLALWVYSCWKEVYQEVGKGRKKQERCYNRNERDGRRQHSTEPDPTRRRTRCWFTPLTQPKPGQPCLLTFGCVDMSVCDTGIDPFVTRISPFNSAHLGG</sequence>
<evidence type="ECO:0000313" key="3">
    <source>
        <dbReference type="Proteomes" id="UP001283361"/>
    </source>
</evidence>
<gene>
    <name evidence="2" type="ORF">RRG08_016061</name>
</gene>
<dbReference type="AlphaFoldDB" id="A0AAE1DKE1"/>